<sequence>MDEQTVTRLSVLADKVRLDTLKTLKNMGYGHLGGSFSIAELLAVLYGKQMRIRPQEPQWANRDRLVLSKGHAGPGLYAMLANMGYFDKTMLATLNEGGTNLPSHPDRLKTPGVDATTGSLGQGTSVAAGIATGLRLDKKDNYVYLICGDGELNEGQCWEAFQYLAHFKLNNCIVIIDDNKKQLDGLTVDIMNPFDFQKKMEAFGFYTLKVKGDDIRGIDAAIEELKSVKDQAVCLVLDSIKGQGVPYFETLNDNHSVKFNNDEINQAAEETIVALEKSIKEREQVNV</sequence>
<gene>
    <name evidence="5" type="ORF">DOK78_000600</name>
</gene>
<dbReference type="EMBL" id="CP147251">
    <property type="protein sequence ID" value="WYJ75983.1"/>
    <property type="molecule type" value="Genomic_DNA"/>
</dbReference>
<evidence type="ECO:0000259" key="4">
    <source>
        <dbReference type="Pfam" id="PF00456"/>
    </source>
</evidence>
<evidence type="ECO:0000256" key="1">
    <source>
        <dbReference type="ARBA" id="ARBA00001964"/>
    </source>
</evidence>
<organism evidence="5 6">
    <name type="scientific">Candidatus Enterococcus lowellii</name>
    <dbReference type="NCBI Taxonomy" id="2230877"/>
    <lineage>
        <taxon>Bacteria</taxon>
        <taxon>Bacillati</taxon>
        <taxon>Bacillota</taxon>
        <taxon>Bacilli</taxon>
        <taxon>Lactobacillales</taxon>
        <taxon>Enterococcaceae</taxon>
        <taxon>Enterococcus</taxon>
    </lineage>
</organism>
<dbReference type="CDD" id="cd02012">
    <property type="entry name" value="TPP_TK"/>
    <property type="match status" value="1"/>
</dbReference>
<dbReference type="SUPFAM" id="SSF52518">
    <property type="entry name" value="Thiamin diphosphate-binding fold (THDP-binding)"/>
    <property type="match status" value="1"/>
</dbReference>
<reference evidence="5 6" key="2">
    <citation type="submission" date="2024-03" db="EMBL/GenBank/DDBJ databases">
        <title>The Genome Sequence of Enterococcus sp. DIV2402.</title>
        <authorList>
            <consortium name="The Broad Institute Genomics Platform"/>
            <consortium name="The Broad Institute Microbial Omics Core"/>
            <consortium name="The Broad Institute Genomic Center for Infectious Diseases"/>
            <person name="Earl A."/>
            <person name="Manson A."/>
            <person name="Gilmore M."/>
            <person name="Schwartman J."/>
            <person name="Shea T."/>
            <person name="Abouelleil A."/>
            <person name="Cao P."/>
            <person name="Chapman S."/>
            <person name="Cusick C."/>
            <person name="Young S."/>
            <person name="Neafsey D."/>
            <person name="Nusbaum C."/>
            <person name="Birren B."/>
        </authorList>
    </citation>
    <scope>NUCLEOTIDE SEQUENCE [LARGE SCALE GENOMIC DNA]</scope>
    <source>
        <strain evidence="5 6">DIV2402</strain>
    </source>
</reference>
<keyword evidence="6" id="KW-1185">Reference proteome</keyword>
<dbReference type="Pfam" id="PF00456">
    <property type="entry name" value="Transketolase_N"/>
    <property type="match status" value="1"/>
</dbReference>
<dbReference type="PANTHER" id="PTHR47514:SF1">
    <property type="entry name" value="TRANSKETOLASE N-TERMINAL SECTION-RELATED"/>
    <property type="match status" value="1"/>
</dbReference>
<comment type="cofactor">
    <cofactor evidence="1">
        <name>thiamine diphosphate</name>
        <dbReference type="ChEBI" id="CHEBI:58937"/>
    </cofactor>
</comment>
<comment type="similarity">
    <text evidence="2">Belongs to the transketolase family.</text>
</comment>
<accession>A0ABZ2SJF0</accession>
<keyword evidence="3" id="KW-0786">Thiamine pyrophosphate</keyword>
<evidence type="ECO:0000256" key="3">
    <source>
        <dbReference type="ARBA" id="ARBA00023052"/>
    </source>
</evidence>
<protein>
    <submittedName>
        <fullName evidence="5">Transketolase</fullName>
    </submittedName>
</protein>
<dbReference type="Gene3D" id="3.40.50.970">
    <property type="match status" value="1"/>
</dbReference>
<proteinExistence type="inferred from homology"/>
<evidence type="ECO:0000256" key="2">
    <source>
        <dbReference type="ARBA" id="ARBA00007131"/>
    </source>
</evidence>
<feature type="domain" description="Transketolase N-terminal" evidence="4">
    <location>
        <begin position="12"/>
        <end position="270"/>
    </location>
</feature>
<evidence type="ECO:0000313" key="5">
    <source>
        <dbReference type="EMBL" id="WYJ75983.1"/>
    </source>
</evidence>
<name>A0ABZ2SJF0_9ENTE</name>
<dbReference type="InterPro" id="IPR005474">
    <property type="entry name" value="Transketolase_N"/>
</dbReference>
<dbReference type="Proteomes" id="UP000664701">
    <property type="component" value="Chromosome"/>
</dbReference>
<dbReference type="PANTHER" id="PTHR47514">
    <property type="entry name" value="TRANSKETOLASE N-TERMINAL SECTION-RELATED"/>
    <property type="match status" value="1"/>
</dbReference>
<reference evidence="5 6" key="1">
    <citation type="submission" date="2021-03" db="EMBL/GenBank/DDBJ databases">
        <authorList>
            <person name="Gilmore M.S."/>
            <person name="Schwartzman J."/>
            <person name="Van Tyne D."/>
            <person name="Martin M."/>
            <person name="Earl A.M."/>
            <person name="Manson A.L."/>
            <person name="Straub T."/>
            <person name="Salamzade R."/>
            <person name="Saavedra J."/>
            <person name="Lebreton F."/>
            <person name="Prichula J."/>
            <person name="Schaufler K."/>
            <person name="Gaca A."/>
            <person name="Sgardioli B."/>
            <person name="Wagenaar J."/>
            <person name="Strong T."/>
        </authorList>
    </citation>
    <scope>NUCLEOTIDE SEQUENCE [LARGE SCALE GENOMIC DNA]</scope>
    <source>
        <strain evidence="5 6">DIV2402</strain>
    </source>
</reference>
<evidence type="ECO:0000313" key="6">
    <source>
        <dbReference type="Proteomes" id="UP000664701"/>
    </source>
</evidence>
<dbReference type="RefSeq" id="WP_207942301.1">
    <property type="nucleotide sequence ID" value="NZ_CP147251.1"/>
</dbReference>
<dbReference type="InterPro" id="IPR029061">
    <property type="entry name" value="THDP-binding"/>
</dbReference>